<reference evidence="1 2" key="1">
    <citation type="journal article" date="2019" name="Nat. Ecol. Evol.">
        <title>Megaphylogeny resolves global patterns of mushroom evolution.</title>
        <authorList>
            <person name="Varga T."/>
            <person name="Krizsan K."/>
            <person name="Foldi C."/>
            <person name="Dima B."/>
            <person name="Sanchez-Garcia M."/>
            <person name="Sanchez-Ramirez S."/>
            <person name="Szollosi G.J."/>
            <person name="Szarkandi J.G."/>
            <person name="Papp V."/>
            <person name="Albert L."/>
            <person name="Andreopoulos W."/>
            <person name="Angelini C."/>
            <person name="Antonin V."/>
            <person name="Barry K.W."/>
            <person name="Bougher N.L."/>
            <person name="Buchanan P."/>
            <person name="Buyck B."/>
            <person name="Bense V."/>
            <person name="Catcheside P."/>
            <person name="Chovatia M."/>
            <person name="Cooper J."/>
            <person name="Damon W."/>
            <person name="Desjardin D."/>
            <person name="Finy P."/>
            <person name="Geml J."/>
            <person name="Haridas S."/>
            <person name="Hughes K."/>
            <person name="Justo A."/>
            <person name="Karasinski D."/>
            <person name="Kautmanova I."/>
            <person name="Kiss B."/>
            <person name="Kocsube S."/>
            <person name="Kotiranta H."/>
            <person name="LaButti K.M."/>
            <person name="Lechner B.E."/>
            <person name="Liimatainen K."/>
            <person name="Lipzen A."/>
            <person name="Lukacs Z."/>
            <person name="Mihaltcheva S."/>
            <person name="Morgado L.N."/>
            <person name="Niskanen T."/>
            <person name="Noordeloos M.E."/>
            <person name="Ohm R.A."/>
            <person name="Ortiz-Santana B."/>
            <person name="Ovrebo C."/>
            <person name="Racz N."/>
            <person name="Riley R."/>
            <person name="Savchenko A."/>
            <person name="Shiryaev A."/>
            <person name="Soop K."/>
            <person name="Spirin V."/>
            <person name="Szebenyi C."/>
            <person name="Tomsovsky M."/>
            <person name="Tulloss R.E."/>
            <person name="Uehling J."/>
            <person name="Grigoriev I.V."/>
            <person name="Vagvolgyi C."/>
            <person name="Papp T."/>
            <person name="Martin F.M."/>
            <person name="Miettinen O."/>
            <person name="Hibbett D.S."/>
            <person name="Nagy L.G."/>
        </authorList>
    </citation>
    <scope>NUCLEOTIDE SEQUENCE [LARGE SCALE GENOMIC DNA]</scope>
    <source>
        <strain evidence="1 2">NL-1719</strain>
    </source>
</reference>
<name>A0ACD3AIH6_9AGAR</name>
<proteinExistence type="predicted"/>
<sequence>MLVTPSNPILTQTFDTSDIAFTEIDKEITVLKQQIRALHTFRNTFTPIYRLPAEVLARIFSFTRYARAHRVYTRKPMTPSWVVVTHVSQHWSNVALTSPNLWSHLSSSYPTPIVDLWLQRSKCTPLSVDHKNFSAKNAQLVSESLLRTRELSVELGADSWKALENSLSSPAPLLESLSVSISADLQLSSLIEPVDCQFSAGLFAGIAPQLRGLKLNRCSVGIKSSLFTDLTVLRLRQPPQKFSMMEILAVVSRFPRLTFLTLSHTLRPDADPVPPAFDIISLSSLKSLTIEGRSFVQDLDLLSHFSYPSNSKLWFNSDTTTGDALSVLSDFLK</sequence>
<dbReference type="EMBL" id="ML208435">
    <property type="protein sequence ID" value="TFK65475.1"/>
    <property type="molecule type" value="Genomic_DNA"/>
</dbReference>
<dbReference type="Proteomes" id="UP000308600">
    <property type="component" value="Unassembled WGS sequence"/>
</dbReference>
<evidence type="ECO:0000313" key="2">
    <source>
        <dbReference type="Proteomes" id="UP000308600"/>
    </source>
</evidence>
<organism evidence="1 2">
    <name type="scientific">Pluteus cervinus</name>
    <dbReference type="NCBI Taxonomy" id="181527"/>
    <lineage>
        <taxon>Eukaryota</taxon>
        <taxon>Fungi</taxon>
        <taxon>Dikarya</taxon>
        <taxon>Basidiomycota</taxon>
        <taxon>Agaricomycotina</taxon>
        <taxon>Agaricomycetes</taxon>
        <taxon>Agaricomycetidae</taxon>
        <taxon>Agaricales</taxon>
        <taxon>Pluteineae</taxon>
        <taxon>Pluteaceae</taxon>
        <taxon>Pluteus</taxon>
    </lineage>
</organism>
<feature type="non-terminal residue" evidence="1">
    <location>
        <position position="333"/>
    </location>
</feature>
<evidence type="ECO:0000313" key="1">
    <source>
        <dbReference type="EMBL" id="TFK65475.1"/>
    </source>
</evidence>
<gene>
    <name evidence="1" type="ORF">BDN72DRAFT_900653</name>
</gene>
<accession>A0ACD3AIH6</accession>
<protein>
    <submittedName>
        <fullName evidence="1">Uncharacterized protein</fullName>
    </submittedName>
</protein>
<keyword evidence="2" id="KW-1185">Reference proteome</keyword>